<comment type="caution">
    <text evidence="1">The sequence shown here is derived from an EMBL/GenBank/DDBJ whole genome shotgun (WGS) entry which is preliminary data.</text>
</comment>
<sequence>MLKNKPIVFHLMDNIAIDNTQCDPRLEVLKRRIFELASQQTHWGEEKPARWLPLEHAIMTLKASGVK</sequence>
<accession>A0ABD3XQ39</accession>
<feature type="non-terminal residue" evidence="1">
    <location>
        <position position="67"/>
    </location>
</feature>
<name>A0ABD3XQ39_SINWO</name>
<dbReference type="Proteomes" id="UP001634394">
    <property type="component" value="Unassembled WGS sequence"/>
</dbReference>
<dbReference type="AlphaFoldDB" id="A0ABD3XQ39"/>
<evidence type="ECO:0000313" key="2">
    <source>
        <dbReference type="Proteomes" id="UP001634394"/>
    </source>
</evidence>
<protein>
    <submittedName>
        <fullName evidence="1">Uncharacterized protein</fullName>
    </submittedName>
</protein>
<gene>
    <name evidence="1" type="ORF">ACJMK2_000646</name>
</gene>
<evidence type="ECO:0000313" key="1">
    <source>
        <dbReference type="EMBL" id="KAL3888275.1"/>
    </source>
</evidence>
<proteinExistence type="predicted"/>
<keyword evidence="2" id="KW-1185">Reference proteome</keyword>
<dbReference type="EMBL" id="JBJQND010000001">
    <property type="protein sequence ID" value="KAL3888275.1"/>
    <property type="molecule type" value="Genomic_DNA"/>
</dbReference>
<reference evidence="1 2" key="1">
    <citation type="submission" date="2024-11" db="EMBL/GenBank/DDBJ databases">
        <title>Chromosome-level genome assembly of the freshwater bivalve Anodonta woodiana.</title>
        <authorList>
            <person name="Chen X."/>
        </authorList>
    </citation>
    <scope>NUCLEOTIDE SEQUENCE [LARGE SCALE GENOMIC DNA]</scope>
    <source>
        <strain evidence="1">MN2024</strain>
        <tissue evidence="1">Gills</tissue>
    </source>
</reference>
<organism evidence="1 2">
    <name type="scientific">Sinanodonta woodiana</name>
    <name type="common">Chinese pond mussel</name>
    <name type="synonym">Anodonta woodiana</name>
    <dbReference type="NCBI Taxonomy" id="1069815"/>
    <lineage>
        <taxon>Eukaryota</taxon>
        <taxon>Metazoa</taxon>
        <taxon>Spiralia</taxon>
        <taxon>Lophotrochozoa</taxon>
        <taxon>Mollusca</taxon>
        <taxon>Bivalvia</taxon>
        <taxon>Autobranchia</taxon>
        <taxon>Heteroconchia</taxon>
        <taxon>Palaeoheterodonta</taxon>
        <taxon>Unionida</taxon>
        <taxon>Unionoidea</taxon>
        <taxon>Unionidae</taxon>
        <taxon>Unioninae</taxon>
        <taxon>Sinanodonta</taxon>
    </lineage>
</organism>